<evidence type="ECO:0000313" key="3">
    <source>
        <dbReference type="Proteomes" id="UP001626550"/>
    </source>
</evidence>
<dbReference type="EMBL" id="JBJKFK010002055">
    <property type="protein sequence ID" value="KAL3311713.1"/>
    <property type="molecule type" value="Genomic_DNA"/>
</dbReference>
<sequence>MTNLVNLSVKKSVSCLICFKRPPSSDLLQTLCLDDFNFYIISFKFDPSQVGFDFAYAIQTSGTTGKEKTVLVQSKCLLPNIEHLAQLFGVRIGEKSILISAPITFDPSLVLIFLALKLRVPIVFSEQTPGVNFGQFLREARVGFLQCTPSHLLQFDVDSVFSNEDLLICFGGELVPKNLLSKISARSKHCVYSLYGITEVSSWASVLNLTENLDYYRKANFLLGQSLYQTQMRKNEKDELEIRRDCGGYCSLKQEEDIRKALVDPCWADPKWESSGDQVFQHEKGFCYLSRTDQVVKRFGQKVDLILLESTVREGMQSISECYAIHDEDNDLHLVCALADSEPIEDLEIEINGFISRTLGSAYLATDIEFIRNESKGNLLSAHGKLMRNPYKFCIKLLRSLLGSKFNKKLKFNDAGGDSLKAVFFVNCLTDKYRLNAKTRTIFLNSIFNDCLSTFLSKTAAISAEDQSFEDIVDASTTITDKQSSSNVEATLL</sequence>
<dbReference type="AlphaFoldDB" id="A0ABD2PXA3"/>
<name>A0ABD2PXA3_9PLAT</name>
<dbReference type="SUPFAM" id="SSF56801">
    <property type="entry name" value="Acetyl-CoA synthetase-like"/>
    <property type="match status" value="1"/>
</dbReference>
<dbReference type="InterPro" id="IPR052091">
    <property type="entry name" value="Beta-ala_Activ/Resist"/>
</dbReference>
<evidence type="ECO:0000313" key="2">
    <source>
        <dbReference type="EMBL" id="KAL3311713.1"/>
    </source>
</evidence>
<dbReference type="Pfam" id="PF00501">
    <property type="entry name" value="AMP-binding"/>
    <property type="match status" value="1"/>
</dbReference>
<dbReference type="Gene3D" id="3.40.50.12780">
    <property type="entry name" value="N-terminal domain of ligase-like"/>
    <property type="match status" value="1"/>
</dbReference>
<protein>
    <recommendedName>
        <fullName evidence="1">AMP-dependent synthetase/ligase domain-containing protein</fullName>
    </recommendedName>
</protein>
<organism evidence="2 3">
    <name type="scientific">Cichlidogyrus casuarinus</name>
    <dbReference type="NCBI Taxonomy" id="1844966"/>
    <lineage>
        <taxon>Eukaryota</taxon>
        <taxon>Metazoa</taxon>
        <taxon>Spiralia</taxon>
        <taxon>Lophotrochozoa</taxon>
        <taxon>Platyhelminthes</taxon>
        <taxon>Monogenea</taxon>
        <taxon>Monopisthocotylea</taxon>
        <taxon>Dactylogyridea</taxon>
        <taxon>Ancyrocephalidae</taxon>
        <taxon>Cichlidogyrus</taxon>
    </lineage>
</organism>
<dbReference type="InterPro" id="IPR000873">
    <property type="entry name" value="AMP-dep_synth/lig_dom"/>
</dbReference>
<proteinExistence type="predicted"/>
<dbReference type="InterPro" id="IPR042099">
    <property type="entry name" value="ANL_N_sf"/>
</dbReference>
<evidence type="ECO:0000259" key="1">
    <source>
        <dbReference type="Pfam" id="PF00501"/>
    </source>
</evidence>
<dbReference type="PANTHER" id="PTHR44394">
    <property type="entry name" value="BETA-ALANINE-ACTIVATING ENZYME"/>
    <property type="match status" value="1"/>
</dbReference>
<dbReference type="PANTHER" id="PTHR44394:SF1">
    <property type="entry name" value="BETA-ALANINE-ACTIVATING ENZYME"/>
    <property type="match status" value="1"/>
</dbReference>
<feature type="domain" description="AMP-dependent synthetase/ligase" evidence="1">
    <location>
        <begin position="49"/>
        <end position="210"/>
    </location>
</feature>
<comment type="caution">
    <text evidence="2">The sequence shown here is derived from an EMBL/GenBank/DDBJ whole genome shotgun (WGS) entry which is preliminary data.</text>
</comment>
<accession>A0ABD2PXA3</accession>
<keyword evidence="3" id="KW-1185">Reference proteome</keyword>
<dbReference type="Proteomes" id="UP001626550">
    <property type="component" value="Unassembled WGS sequence"/>
</dbReference>
<reference evidence="2 3" key="1">
    <citation type="submission" date="2024-11" db="EMBL/GenBank/DDBJ databases">
        <title>Adaptive evolution of stress response genes in parasites aligns with host niche diversity.</title>
        <authorList>
            <person name="Hahn C."/>
            <person name="Resl P."/>
        </authorList>
    </citation>
    <scope>NUCLEOTIDE SEQUENCE [LARGE SCALE GENOMIC DNA]</scope>
    <source>
        <strain evidence="2">EGGRZ-B1_66</strain>
        <tissue evidence="2">Body</tissue>
    </source>
</reference>
<gene>
    <name evidence="2" type="ORF">Ciccas_009706</name>
</gene>